<feature type="domain" description="Maltokinase N-terminal cap" evidence="15">
    <location>
        <begin position="21"/>
        <end position="108"/>
    </location>
</feature>
<comment type="similarity">
    <text evidence="2">Belongs to the aminoglycoside phosphotransferase family.</text>
</comment>
<comment type="caution">
    <text evidence="16">The sequence shown here is derived from an EMBL/GenBank/DDBJ whole genome shotgun (WGS) entry which is preliminary data.</text>
</comment>
<evidence type="ECO:0000256" key="8">
    <source>
        <dbReference type="ARBA" id="ARBA00022741"/>
    </source>
</evidence>
<evidence type="ECO:0000313" key="16">
    <source>
        <dbReference type="EMBL" id="GAA3756453.1"/>
    </source>
</evidence>
<evidence type="ECO:0000256" key="1">
    <source>
        <dbReference type="ARBA" id="ARBA00004964"/>
    </source>
</evidence>
<reference evidence="17" key="1">
    <citation type="journal article" date="2019" name="Int. J. Syst. Evol. Microbiol.">
        <title>The Global Catalogue of Microorganisms (GCM) 10K type strain sequencing project: providing services to taxonomists for standard genome sequencing and annotation.</title>
        <authorList>
            <consortium name="The Broad Institute Genomics Platform"/>
            <consortium name="The Broad Institute Genome Sequencing Center for Infectious Disease"/>
            <person name="Wu L."/>
            <person name="Ma J."/>
        </authorList>
    </citation>
    <scope>NUCLEOTIDE SEQUENCE [LARGE SCALE GENOMIC DNA]</scope>
    <source>
        <strain evidence="17">JCM 17137</strain>
    </source>
</reference>
<comment type="catalytic activity">
    <reaction evidence="14">
        <text>D-maltose + ATP = alpha-maltose 1-phosphate + ADP + H(+)</text>
        <dbReference type="Rhea" id="RHEA:31915"/>
        <dbReference type="ChEBI" id="CHEBI:15378"/>
        <dbReference type="ChEBI" id="CHEBI:17306"/>
        <dbReference type="ChEBI" id="CHEBI:30616"/>
        <dbReference type="ChEBI" id="CHEBI:63576"/>
        <dbReference type="ChEBI" id="CHEBI:456216"/>
        <dbReference type="EC" id="2.7.1.175"/>
    </reaction>
</comment>
<evidence type="ECO:0000259" key="15">
    <source>
        <dbReference type="Pfam" id="PF18085"/>
    </source>
</evidence>
<keyword evidence="6" id="KW-0321">Glycogen metabolism</keyword>
<evidence type="ECO:0000256" key="14">
    <source>
        <dbReference type="ARBA" id="ARBA00049067"/>
    </source>
</evidence>
<dbReference type="EMBL" id="BAABDD010000023">
    <property type="protein sequence ID" value="GAA3756453.1"/>
    <property type="molecule type" value="Genomic_DNA"/>
</dbReference>
<name>A0ABP7G4X8_9ACTN</name>
<proteinExistence type="inferred from homology"/>
<evidence type="ECO:0000313" key="17">
    <source>
        <dbReference type="Proteomes" id="UP001500908"/>
    </source>
</evidence>
<evidence type="ECO:0000256" key="3">
    <source>
        <dbReference type="ARBA" id="ARBA00011245"/>
    </source>
</evidence>
<keyword evidence="9" id="KW-0418">Kinase</keyword>
<dbReference type="Gene3D" id="3.90.1200.10">
    <property type="match status" value="1"/>
</dbReference>
<evidence type="ECO:0000256" key="2">
    <source>
        <dbReference type="ARBA" id="ARBA00006219"/>
    </source>
</evidence>
<evidence type="ECO:0000256" key="13">
    <source>
        <dbReference type="ARBA" id="ARBA00031251"/>
    </source>
</evidence>
<keyword evidence="11" id="KW-0320">Glycogen biosynthesis</keyword>
<dbReference type="Pfam" id="PF18085">
    <property type="entry name" value="Mak_N_cap"/>
    <property type="match status" value="1"/>
</dbReference>
<evidence type="ECO:0000256" key="9">
    <source>
        <dbReference type="ARBA" id="ARBA00022777"/>
    </source>
</evidence>
<comment type="subunit">
    <text evidence="3">Monomer.</text>
</comment>
<protein>
    <recommendedName>
        <fullName evidence="5">Maltokinase</fullName>
        <ecNumber evidence="4">2.7.1.175</ecNumber>
    </recommendedName>
    <alternativeName>
        <fullName evidence="13">Maltose-1-phosphate synthase</fullName>
    </alternativeName>
</protein>
<dbReference type="Proteomes" id="UP001500908">
    <property type="component" value="Unassembled WGS sequence"/>
</dbReference>
<keyword evidence="7" id="KW-0808">Transferase</keyword>
<keyword evidence="8" id="KW-0547">Nucleotide-binding</keyword>
<keyword evidence="10" id="KW-0067">ATP-binding</keyword>
<evidence type="ECO:0000256" key="11">
    <source>
        <dbReference type="ARBA" id="ARBA00023056"/>
    </source>
</evidence>
<evidence type="ECO:0000256" key="4">
    <source>
        <dbReference type="ARBA" id="ARBA00011962"/>
    </source>
</evidence>
<gene>
    <name evidence="16" type="ORF">GCM10022402_38610</name>
</gene>
<dbReference type="SUPFAM" id="SSF56112">
    <property type="entry name" value="Protein kinase-like (PK-like)"/>
    <property type="match status" value="1"/>
</dbReference>
<dbReference type="InterPro" id="IPR040999">
    <property type="entry name" value="Mak_N_cap"/>
</dbReference>
<evidence type="ECO:0000256" key="10">
    <source>
        <dbReference type="ARBA" id="ARBA00022840"/>
    </source>
</evidence>
<keyword evidence="17" id="KW-1185">Reference proteome</keyword>
<accession>A0ABP7G4X8</accession>
<dbReference type="EC" id="2.7.1.175" evidence="4"/>
<evidence type="ECO:0000256" key="12">
    <source>
        <dbReference type="ARBA" id="ARBA00023277"/>
    </source>
</evidence>
<keyword evidence="12" id="KW-0119">Carbohydrate metabolism</keyword>
<evidence type="ECO:0000256" key="6">
    <source>
        <dbReference type="ARBA" id="ARBA00022600"/>
    </source>
</evidence>
<evidence type="ECO:0000256" key="7">
    <source>
        <dbReference type="ARBA" id="ARBA00022679"/>
    </source>
</evidence>
<organism evidence="16 17">
    <name type="scientific">Salinactinospora qingdaonensis</name>
    <dbReference type="NCBI Taxonomy" id="702744"/>
    <lineage>
        <taxon>Bacteria</taxon>
        <taxon>Bacillati</taxon>
        <taxon>Actinomycetota</taxon>
        <taxon>Actinomycetes</taxon>
        <taxon>Streptosporangiales</taxon>
        <taxon>Nocardiopsidaceae</taxon>
        <taxon>Salinactinospora</taxon>
    </lineage>
</organism>
<sequence>MTSTSVSALLPPRLETALAMWLPWQRWFASKGRAVSGVTVAQQSLIADHSLEEGPVGLLLVVRVDFVDGGEREYYQVPIGIRTAVPRELEPAVIAGLNGAILYDALSDHELVAALVRRVTDDAEQEPLPDATDSASVVSRMLGGEQSNSSVVVDERLLLKVFRRLRSGINPDVELQESLTRVGSLRVPRVLGSMTGHLQGEATTYAMLQEFLPAAADGWRMALASVRDLLANGWSPAAAGGDFASESWRLGVAVAEVHAQLVEALGHRSLTREDMRRLSAEMSAQFDRALRVVPALSRTEEATRSVFAAVAELPGGGTAQRIHGDLHLGQAVRTPDRWVLIDFEGEPAAPLQQRRALQSPLRDVAGMMRSFDYAAHHQFLQPEQNIHFGSTVEIQAKEWAQRNQRAFCEGYASVEGTDPREHTVLLRALTLHKAAYETVYEAYHRPSWSVIPQRAFRDLSMGSSLW</sequence>
<dbReference type="InterPro" id="IPR011009">
    <property type="entry name" value="Kinase-like_dom_sf"/>
</dbReference>
<evidence type="ECO:0000256" key="5">
    <source>
        <dbReference type="ARBA" id="ARBA00013882"/>
    </source>
</evidence>
<comment type="pathway">
    <text evidence="1">Glycan biosynthesis; glycogen biosynthesis.</text>
</comment>